<proteinExistence type="predicted"/>
<dbReference type="RefSeq" id="WP_154074960.1">
    <property type="nucleotide sequence ID" value="NZ_CP045929.1"/>
</dbReference>
<dbReference type="EMBL" id="CP045929">
    <property type="protein sequence ID" value="QGK68351.1"/>
    <property type="molecule type" value="Genomic_DNA"/>
</dbReference>
<dbReference type="Proteomes" id="UP000371041">
    <property type="component" value="Chromosome"/>
</dbReference>
<protein>
    <recommendedName>
        <fullName evidence="3">DUF397 domain-containing protein</fullName>
    </recommendedName>
</protein>
<accession>A0A5Q3Q1E2</accession>
<evidence type="ECO:0000313" key="2">
    <source>
        <dbReference type="Proteomes" id="UP000371041"/>
    </source>
</evidence>
<evidence type="ECO:0008006" key="3">
    <source>
        <dbReference type="Google" id="ProtNLM"/>
    </source>
</evidence>
<sequence length="76" mass="8434">MWPTEDTPTTSTENLRWQIDCVNEAGRPRSVSVLVMGDRVAMVLPPGVTIVLTPDEARDFSDFLTRSVSLFGAQDH</sequence>
<gene>
    <name evidence="1" type="ORF">GIY23_01145</name>
</gene>
<organism evidence="1 2">
    <name type="scientific">Allosaccharopolyspora coralli</name>
    <dbReference type="NCBI Taxonomy" id="2665642"/>
    <lineage>
        <taxon>Bacteria</taxon>
        <taxon>Bacillati</taxon>
        <taxon>Actinomycetota</taxon>
        <taxon>Actinomycetes</taxon>
        <taxon>Pseudonocardiales</taxon>
        <taxon>Pseudonocardiaceae</taxon>
        <taxon>Allosaccharopolyspora</taxon>
    </lineage>
</organism>
<keyword evidence="2" id="KW-1185">Reference proteome</keyword>
<name>A0A5Q3Q1E2_9PSEU</name>
<dbReference type="AlphaFoldDB" id="A0A5Q3Q1E2"/>
<reference evidence="2" key="1">
    <citation type="submission" date="2019-11" db="EMBL/GenBank/DDBJ databases">
        <title>The complete genome sequence of Saccharopolyspora sp. E2A.</title>
        <authorList>
            <person name="Zhang G."/>
        </authorList>
    </citation>
    <scope>NUCLEOTIDE SEQUENCE [LARGE SCALE GENOMIC DNA]</scope>
    <source>
        <strain evidence="2">E2A</strain>
    </source>
</reference>
<dbReference type="KEGG" id="sace:GIY23_01145"/>
<evidence type="ECO:0000313" key="1">
    <source>
        <dbReference type="EMBL" id="QGK68351.1"/>
    </source>
</evidence>